<proteinExistence type="predicted"/>
<dbReference type="EMBL" id="SNRW01038661">
    <property type="protein sequence ID" value="KAA6353146.1"/>
    <property type="molecule type" value="Genomic_DNA"/>
</dbReference>
<dbReference type="Proteomes" id="UP000324800">
    <property type="component" value="Unassembled WGS sequence"/>
</dbReference>
<gene>
    <name evidence="1" type="ORF">EZS28_051326</name>
</gene>
<organism evidence="1 2">
    <name type="scientific">Streblomastix strix</name>
    <dbReference type="NCBI Taxonomy" id="222440"/>
    <lineage>
        <taxon>Eukaryota</taxon>
        <taxon>Metamonada</taxon>
        <taxon>Preaxostyla</taxon>
        <taxon>Oxymonadida</taxon>
        <taxon>Streblomastigidae</taxon>
        <taxon>Streblomastix</taxon>
    </lineage>
</organism>
<comment type="caution">
    <text evidence="1">The sequence shown here is derived from an EMBL/GenBank/DDBJ whole genome shotgun (WGS) entry which is preliminary data.</text>
</comment>
<protein>
    <submittedName>
        <fullName evidence="1">Uncharacterized protein</fullName>
    </submittedName>
</protein>
<evidence type="ECO:0000313" key="1">
    <source>
        <dbReference type="EMBL" id="KAA6353146.1"/>
    </source>
</evidence>
<dbReference type="AlphaFoldDB" id="A0A5J4T3X0"/>
<sequence>MYGQQPQQYPIQYTRQPMQYPIQPIQFPVIPPLNPFLLTMNPPQTQISEPQLPNNENVREQQNLIQSVQQVDQAAIQTFERPRQNETATRNISNLLILPIPAYPDQPPIGIPLLPYTTERNQQRRKSYRLIFRTHKRTDESEEDDFLDVIITRITMPQFPSHKIDIETAQ</sequence>
<reference evidence="1 2" key="1">
    <citation type="submission" date="2019-03" db="EMBL/GenBank/DDBJ databases">
        <title>Single cell metagenomics reveals metabolic interactions within the superorganism composed of flagellate Streblomastix strix and complex community of Bacteroidetes bacteria on its surface.</title>
        <authorList>
            <person name="Treitli S.C."/>
            <person name="Kolisko M."/>
            <person name="Husnik F."/>
            <person name="Keeling P."/>
            <person name="Hampl V."/>
        </authorList>
    </citation>
    <scope>NUCLEOTIDE SEQUENCE [LARGE SCALE GENOMIC DNA]</scope>
    <source>
        <strain evidence="1">ST1C</strain>
    </source>
</reference>
<name>A0A5J4T3X0_9EUKA</name>
<evidence type="ECO:0000313" key="2">
    <source>
        <dbReference type="Proteomes" id="UP000324800"/>
    </source>
</evidence>
<accession>A0A5J4T3X0</accession>